<proteinExistence type="predicted"/>
<evidence type="ECO:0000313" key="5">
    <source>
        <dbReference type="Proteomes" id="UP000781958"/>
    </source>
</evidence>
<reference evidence="4 5" key="1">
    <citation type="submission" date="2021-03" db="EMBL/GenBank/DDBJ databases">
        <title>Genomic Encyclopedia of Type Strains, Phase III (KMG-III): the genomes of soil and plant-associated and newly described type strains.</title>
        <authorList>
            <person name="Whitman W."/>
        </authorList>
    </citation>
    <scope>NUCLEOTIDE SEQUENCE [LARGE SCALE GENOMIC DNA]</scope>
    <source>
        <strain evidence="4 5">IMMIB AFH-6</strain>
    </source>
</reference>
<dbReference type="Pfam" id="PF04773">
    <property type="entry name" value="FecR"/>
    <property type="match status" value="1"/>
</dbReference>
<feature type="chain" id="PRO_5047251514" description="FecR protein domain-containing protein" evidence="2">
    <location>
        <begin position="24"/>
        <end position="208"/>
    </location>
</feature>
<evidence type="ECO:0000256" key="2">
    <source>
        <dbReference type="SAM" id="SignalP"/>
    </source>
</evidence>
<protein>
    <recommendedName>
        <fullName evidence="3">FecR protein domain-containing protein</fullName>
    </recommendedName>
</protein>
<dbReference type="InterPro" id="IPR006860">
    <property type="entry name" value="FecR"/>
</dbReference>
<feature type="signal peptide" evidence="2">
    <location>
        <begin position="1"/>
        <end position="23"/>
    </location>
</feature>
<dbReference type="RefSeq" id="WP_209771904.1">
    <property type="nucleotide sequence ID" value="NZ_JAGINP010000032.1"/>
</dbReference>
<evidence type="ECO:0000313" key="4">
    <source>
        <dbReference type="EMBL" id="MBP2296578.1"/>
    </source>
</evidence>
<keyword evidence="5" id="KW-1185">Reference proteome</keyword>
<evidence type="ECO:0000259" key="3">
    <source>
        <dbReference type="Pfam" id="PF04773"/>
    </source>
</evidence>
<sequence>MPCRSCAAVLCGFLITLADPALAAGPVGEIQTVVGTAELVRAGTVTPMRPGLPVEAGDELRTGPAGRLRVKFRDGSAATLGSNAAMTVERFEEPGGAGTRDAALAIAGGLVRAVAEKLVGASRFEVRTPTAVAAARSTEWIVEVTRDGTAVLGVSGTVSVRSTGPGAGGPVELKAGEGTDVAPGAAPQPPKTWAAPRATRVLDATTLP</sequence>
<evidence type="ECO:0000256" key="1">
    <source>
        <dbReference type="SAM" id="MobiDB-lite"/>
    </source>
</evidence>
<name>A0ABS4SVH9_9PROT</name>
<feature type="domain" description="FecR protein" evidence="3">
    <location>
        <begin position="58"/>
        <end position="158"/>
    </location>
</feature>
<keyword evidence="2" id="KW-0732">Signal</keyword>
<gene>
    <name evidence="4" type="ORF">J2851_006396</name>
</gene>
<dbReference type="PANTHER" id="PTHR38731">
    <property type="entry name" value="LIPL45-RELATED LIPOPROTEIN-RELATED"/>
    <property type="match status" value="1"/>
</dbReference>
<dbReference type="EMBL" id="JAGINP010000032">
    <property type="protein sequence ID" value="MBP2296578.1"/>
    <property type="molecule type" value="Genomic_DNA"/>
</dbReference>
<organism evidence="4 5">
    <name type="scientific">Azospirillum rugosum</name>
    <dbReference type="NCBI Taxonomy" id="416170"/>
    <lineage>
        <taxon>Bacteria</taxon>
        <taxon>Pseudomonadati</taxon>
        <taxon>Pseudomonadota</taxon>
        <taxon>Alphaproteobacteria</taxon>
        <taxon>Rhodospirillales</taxon>
        <taxon>Azospirillaceae</taxon>
        <taxon>Azospirillum</taxon>
    </lineage>
</organism>
<dbReference type="Proteomes" id="UP000781958">
    <property type="component" value="Unassembled WGS sequence"/>
</dbReference>
<dbReference type="PANTHER" id="PTHR38731:SF1">
    <property type="entry name" value="FECR PROTEIN DOMAIN-CONTAINING PROTEIN"/>
    <property type="match status" value="1"/>
</dbReference>
<dbReference type="Gene3D" id="2.60.120.1440">
    <property type="match status" value="1"/>
</dbReference>
<accession>A0ABS4SVH9</accession>
<feature type="region of interest" description="Disordered" evidence="1">
    <location>
        <begin position="177"/>
        <end position="208"/>
    </location>
</feature>
<comment type="caution">
    <text evidence="4">The sequence shown here is derived from an EMBL/GenBank/DDBJ whole genome shotgun (WGS) entry which is preliminary data.</text>
</comment>